<gene>
    <name evidence="1" type="ORF">EUBSIR_00471</name>
</gene>
<keyword evidence="2" id="KW-1185">Reference proteome</keyword>
<evidence type="ECO:0000313" key="2">
    <source>
        <dbReference type="Proteomes" id="UP000005326"/>
    </source>
</evidence>
<evidence type="ECO:0000313" key="1">
    <source>
        <dbReference type="EMBL" id="EDS01673.1"/>
    </source>
</evidence>
<accession>B0MKY4</accession>
<protein>
    <submittedName>
        <fullName evidence="1">Uncharacterized protein</fullName>
    </submittedName>
</protein>
<organism evidence="1 2">
    <name type="scientific">[Eubacterium] siraeum DSM 15702</name>
    <dbReference type="NCBI Taxonomy" id="428128"/>
    <lineage>
        <taxon>Bacteria</taxon>
        <taxon>Bacillati</taxon>
        <taxon>Bacillota</taxon>
        <taxon>Clostridia</taxon>
        <taxon>Eubacteriales</taxon>
        <taxon>Oscillospiraceae</taxon>
        <taxon>Oscillospiraceae incertae sedis</taxon>
    </lineage>
</organism>
<sequence length="65" mass="7227">MTVTEKSVKTSAAILNILAENKCTVAEAEEILSFCSKILRKRATVPEEDYLADFTARFLSSSTRK</sequence>
<reference evidence="1" key="1">
    <citation type="submission" date="2007-10" db="EMBL/GenBank/DDBJ databases">
        <authorList>
            <person name="Fulton L."/>
            <person name="Clifton S."/>
            <person name="Fulton B."/>
            <person name="Xu J."/>
            <person name="Minx P."/>
            <person name="Pepin K.H."/>
            <person name="Johnson M."/>
            <person name="Thiruvilangam P."/>
            <person name="Bhonagiri V."/>
            <person name="Nash W.E."/>
            <person name="Mardis E.R."/>
            <person name="Wilson R.K."/>
        </authorList>
    </citation>
    <scope>NUCLEOTIDE SEQUENCE [LARGE SCALE GENOMIC DNA]</scope>
    <source>
        <strain evidence="1">DSM 15702</strain>
    </source>
</reference>
<reference evidence="1" key="2">
    <citation type="submission" date="2014-06" db="EMBL/GenBank/DDBJ databases">
        <title>Draft genome sequence of Eubacterium siraeum (DSM 15702).</title>
        <authorList>
            <person name="Sudarsanam P."/>
            <person name="Ley R."/>
            <person name="Guruge J."/>
            <person name="Turnbaugh P.J."/>
            <person name="Mahowald M."/>
            <person name="Liep D."/>
            <person name="Gordon J."/>
        </authorList>
    </citation>
    <scope>NUCLEOTIDE SEQUENCE</scope>
    <source>
        <strain evidence="1">DSM 15702</strain>
    </source>
</reference>
<comment type="caution">
    <text evidence="1">The sequence shown here is derived from an EMBL/GenBank/DDBJ whole genome shotgun (WGS) entry which is preliminary data.</text>
</comment>
<proteinExistence type="predicted"/>
<dbReference type="Proteomes" id="UP000005326">
    <property type="component" value="Unassembled WGS sequence"/>
</dbReference>
<name>B0MKY4_9FIRM</name>
<dbReference type="EMBL" id="ABCA03000033">
    <property type="protein sequence ID" value="EDS01673.1"/>
    <property type="molecule type" value="Genomic_DNA"/>
</dbReference>
<dbReference type="AlphaFoldDB" id="B0MKY4"/>